<proteinExistence type="predicted"/>
<dbReference type="AlphaFoldDB" id="A0A8J2YUY9"/>
<organism evidence="15 16">
    <name type="scientific">Aliidongia dinghuensis</name>
    <dbReference type="NCBI Taxonomy" id="1867774"/>
    <lineage>
        <taxon>Bacteria</taxon>
        <taxon>Pseudomonadati</taxon>
        <taxon>Pseudomonadota</taxon>
        <taxon>Alphaproteobacteria</taxon>
        <taxon>Rhodospirillales</taxon>
        <taxon>Dongiaceae</taxon>
        <taxon>Aliidongia</taxon>
    </lineage>
</organism>
<dbReference type="SUPFAM" id="SSF55874">
    <property type="entry name" value="ATPase domain of HSP90 chaperone/DNA topoisomerase II/histidine kinase"/>
    <property type="match status" value="1"/>
</dbReference>
<dbReference type="NCBIfam" id="TIGR00229">
    <property type="entry name" value="sensory_box"/>
    <property type="match status" value="1"/>
</dbReference>
<keyword evidence="5" id="KW-0808">Transferase</keyword>
<dbReference type="SMART" id="SM00387">
    <property type="entry name" value="HATPase_c"/>
    <property type="match status" value="1"/>
</dbReference>
<dbReference type="Gene3D" id="3.30.565.10">
    <property type="entry name" value="Histidine kinase-like ATPase, C-terminal domain"/>
    <property type="match status" value="1"/>
</dbReference>
<name>A0A8J2YUY9_9PROT</name>
<evidence type="ECO:0000313" key="16">
    <source>
        <dbReference type="Proteomes" id="UP000646365"/>
    </source>
</evidence>
<dbReference type="EC" id="2.7.13.3" evidence="3"/>
<dbReference type="PROSITE" id="PS50113">
    <property type="entry name" value="PAC"/>
    <property type="match status" value="1"/>
</dbReference>
<dbReference type="CDD" id="cd00082">
    <property type="entry name" value="HisKA"/>
    <property type="match status" value="1"/>
</dbReference>
<dbReference type="InterPro" id="IPR050736">
    <property type="entry name" value="Sensor_HK_Regulatory"/>
</dbReference>
<dbReference type="SUPFAM" id="SSF47384">
    <property type="entry name" value="Homodimeric domain of signal transducing histidine kinase"/>
    <property type="match status" value="1"/>
</dbReference>
<keyword evidence="11" id="KW-1133">Transmembrane helix</keyword>
<dbReference type="SMART" id="SM00086">
    <property type="entry name" value="PAC"/>
    <property type="match status" value="1"/>
</dbReference>
<feature type="transmembrane region" description="Helical" evidence="11">
    <location>
        <begin position="29"/>
        <end position="51"/>
    </location>
</feature>
<evidence type="ECO:0000259" key="14">
    <source>
        <dbReference type="PROSITE" id="PS50113"/>
    </source>
</evidence>
<reference evidence="15" key="1">
    <citation type="journal article" date="2014" name="Int. J. Syst. Evol. Microbiol.">
        <title>Complete genome sequence of Corynebacterium casei LMG S-19264T (=DSM 44701T), isolated from a smear-ripened cheese.</title>
        <authorList>
            <consortium name="US DOE Joint Genome Institute (JGI-PGF)"/>
            <person name="Walter F."/>
            <person name="Albersmeier A."/>
            <person name="Kalinowski J."/>
            <person name="Ruckert C."/>
        </authorList>
    </citation>
    <scope>NUCLEOTIDE SEQUENCE</scope>
    <source>
        <strain evidence="15">CGMCC 1.15725</strain>
    </source>
</reference>
<dbReference type="InterPro" id="IPR013655">
    <property type="entry name" value="PAS_fold_3"/>
</dbReference>
<feature type="domain" description="PAC" evidence="14">
    <location>
        <begin position="141"/>
        <end position="193"/>
    </location>
</feature>
<dbReference type="Gene3D" id="2.10.70.100">
    <property type="match status" value="1"/>
</dbReference>
<feature type="domain" description="Histidine kinase" evidence="12">
    <location>
        <begin position="211"/>
        <end position="432"/>
    </location>
</feature>
<evidence type="ECO:0000256" key="1">
    <source>
        <dbReference type="ARBA" id="ARBA00000085"/>
    </source>
</evidence>
<accession>A0A8J2YUY9</accession>
<dbReference type="InterPro" id="IPR000014">
    <property type="entry name" value="PAS"/>
</dbReference>
<keyword evidence="10 11" id="KW-0472">Membrane</keyword>
<dbReference type="InterPro" id="IPR003594">
    <property type="entry name" value="HATPase_dom"/>
</dbReference>
<dbReference type="InterPro" id="IPR003661">
    <property type="entry name" value="HisK_dim/P_dom"/>
</dbReference>
<dbReference type="Gene3D" id="1.10.287.130">
    <property type="match status" value="1"/>
</dbReference>
<keyword evidence="16" id="KW-1185">Reference proteome</keyword>
<dbReference type="InterPro" id="IPR035965">
    <property type="entry name" value="PAS-like_dom_sf"/>
</dbReference>
<dbReference type="PANTHER" id="PTHR43711">
    <property type="entry name" value="TWO-COMPONENT HISTIDINE KINASE"/>
    <property type="match status" value="1"/>
</dbReference>
<evidence type="ECO:0000259" key="12">
    <source>
        <dbReference type="PROSITE" id="PS50109"/>
    </source>
</evidence>
<keyword evidence="9" id="KW-0902">Two-component regulatory system</keyword>
<dbReference type="InterPro" id="IPR004358">
    <property type="entry name" value="Sig_transdc_His_kin-like_C"/>
</dbReference>
<evidence type="ECO:0000256" key="11">
    <source>
        <dbReference type="SAM" id="Phobius"/>
    </source>
</evidence>
<dbReference type="Pfam" id="PF02518">
    <property type="entry name" value="HATPase_c"/>
    <property type="match status" value="1"/>
</dbReference>
<dbReference type="FunFam" id="1.10.287.130:FF:000038">
    <property type="entry name" value="Sensory transduction histidine kinase"/>
    <property type="match status" value="1"/>
</dbReference>
<dbReference type="RefSeq" id="WP_189047835.1">
    <property type="nucleotide sequence ID" value="NZ_BMJQ01000008.1"/>
</dbReference>
<dbReference type="Gene3D" id="3.30.450.20">
    <property type="entry name" value="PAS domain"/>
    <property type="match status" value="1"/>
</dbReference>
<protein>
    <recommendedName>
        <fullName evidence="3">histidine kinase</fullName>
        <ecNumber evidence="3">2.7.13.3</ecNumber>
    </recommendedName>
</protein>
<evidence type="ECO:0000256" key="8">
    <source>
        <dbReference type="ARBA" id="ARBA00022840"/>
    </source>
</evidence>
<dbReference type="CDD" id="cd00130">
    <property type="entry name" value="PAS"/>
    <property type="match status" value="1"/>
</dbReference>
<dbReference type="Proteomes" id="UP000646365">
    <property type="component" value="Unassembled WGS sequence"/>
</dbReference>
<gene>
    <name evidence="15" type="ORF">GCM10011611_33840</name>
</gene>
<evidence type="ECO:0000256" key="2">
    <source>
        <dbReference type="ARBA" id="ARBA00004370"/>
    </source>
</evidence>
<evidence type="ECO:0000256" key="3">
    <source>
        <dbReference type="ARBA" id="ARBA00012438"/>
    </source>
</evidence>
<keyword evidence="11" id="KW-0812">Transmembrane</keyword>
<dbReference type="EMBL" id="BMJQ01000008">
    <property type="protein sequence ID" value="GGF25019.1"/>
    <property type="molecule type" value="Genomic_DNA"/>
</dbReference>
<dbReference type="InterPro" id="IPR005467">
    <property type="entry name" value="His_kinase_dom"/>
</dbReference>
<keyword evidence="6" id="KW-0547">Nucleotide-binding</keyword>
<comment type="catalytic activity">
    <reaction evidence="1">
        <text>ATP + protein L-histidine = ADP + protein N-phospho-L-histidine.</text>
        <dbReference type="EC" id="2.7.13.3"/>
    </reaction>
</comment>
<sequence>MATVLVTALALGAVWGSAAYWLTLNRRELAFSMSFVGLLLVSLVALAWWLVRLLDEGQEQANELAESRRVLMKAQTLAQLGSYRRVLATQELAWSAEACRILGYPPGMAPNSLERFLALVHPDDLEMVGDKLRSAQEGRSYGLDFRIVDAHGDMRHVHAMGTPELDDVGVPIAVDGIIQDITERKQMEQALRDARDAAERSSRAKSEFLASMSHELRTPLNAIMGFSEIMREEILGPVTVAKYREYLGDIHSSAQHLLLIINDILDIARIEAGRVELKEARIDVRRMIDDCTRMLRGRAGDAGLRLEAEFESDASWCIGDERLLRQVLINLASNAIKFTPAGGRVGIRVGRTAGGEFAFTVEDTGIGMTAAEAAVALRPFGRVQSAFVRTRDGVGLGLPLAKSFVELHGGELTVDSAPGRGTRVVFKLPPWRTATALA</sequence>
<evidence type="ECO:0000256" key="7">
    <source>
        <dbReference type="ARBA" id="ARBA00022777"/>
    </source>
</evidence>
<dbReference type="PROSITE" id="PS50109">
    <property type="entry name" value="HIS_KIN"/>
    <property type="match status" value="1"/>
</dbReference>
<dbReference type="Pfam" id="PF00512">
    <property type="entry name" value="HisKA"/>
    <property type="match status" value="1"/>
</dbReference>
<dbReference type="PANTHER" id="PTHR43711:SF26">
    <property type="entry name" value="SENSOR HISTIDINE KINASE RCSC"/>
    <property type="match status" value="1"/>
</dbReference>
<feature type="domain" description="PAS" evidence="13">
    <location>
        <begin position="94"/>
        <end position="139"/>
    </location>
</feature>
<dbReference type="GO" id="GO:0000155">
    <property type="term" value="F:phosphorelay sensor kinase activity"/>
    <property type="evidence" value="ECO:0007669"/>
    <property type="project" value="InterPro"/>
</dbReference>
<dbReference type="Pfam" id="PF08447">
    <property type="entry name" value="PAS_3"/>
    <property type="match status" value="1"/>
</dbReference>
<dbReference type="PRINTS" id="PR00344">
    <property type="entry name" value="BCTRLSENSOR"/>
</dbReference>
<dbReference type="InterPro" id="IPR000700">
    <property type="entry name" value="PAS-assoc_C"/>
</dbReference>
<dbReference type="InterPro" id="IPR036097">
    <property type="entry name" value="HisK_dim/P_sf"/>
</dbReference>
<reference evidence="15" key="2">
    <citation type="submission" date="2020-09" db="EMBL/GenBank/DDBJ databases">
        <authorList>
            <person name="Sun Q."/>
            <person name="Zhou Y."/>
        </authorList>
    </citation>
    <scope>NUCLEOTIDE SEQUENCE</scope>
    <source>
        <strain evidence="15">CGMCC 1.15725</strain>
    </source>
</reference>
<evidence type="ECO:0000313" key="15">
    <source>
        <dbReference type="EMBL" id="GGF25019.1"/>
    </source>
</evidence>
<keyword evidence="7" id="KW-0418">Kinase</keyword>
<dbReference type="SUPFAM" id="SSF55785">
    <property type="entry name" value="PYP-like sensor domain (PAS domain)"/>
    <property type="match status" value="1"/>
</dbReference>
<comment type="subcellular location">
    <subcellularLocation>
        <location evidence="2">Membrane</location>
    </subcellularLocation>
</comment>
<dbReference type="InterPro" id="IPR001610">
    <property type="entry name" value="PAC"/>
</dbReference>
<keyword evidence="8" id="KW-0067">ATP-binding</keyword>
<dbReference type="PROSITE" id="PS50112">
    <property type="entry name" value="PAS"/>
    <property type="match status" value="1"/>
</dbReference>
<evidence type="ECO:0000256" key="6">
    <source>
        <dbReference type="ARBA" id="ARBA00022741"/>
    </source>
</evidence>
<evidence type="ECO:0000256" key="4">
    <source>
        <dbReference type="ARBA" id="ARBA00022553"/>
    </source>
</evidence>
<dbReference type="InterPro" id="IPR036890">
    <property type="entry name" value="HATPase_C_sf"/>
</dbReference>
<evidence type="ECO:0000259" key="13">
    <source>
        <dbReference type="PROSITE" id="PS50112"/>
    </source>
</evidence>
<comment type="caution">
    <text evidence="15">The sequence shown here is derived from an EMBL/GenBank/DDBJ whole genome shotgun (WGS) entry which is preliminary data.</text>
</comment>
<dbReference type="GO" id="GO:0005524">
    <property type="term" value="F:ATP binding"/>
    <property type="evidence" value="ECO:0007669"/>
    <property type="project" value="UniProtKB-KW"/>
</dbReference>
<evidence type="ECO:0000256" key="5">
    <source>
        <dbReference type="ARBA" id="ARBA00022679"/>
    </source>
</evidence>
<evidence type="ECO:0000256" key="10">
    <source>
        <dbReference type="ARBA" id="ARBA00023136"/>
    </source>
</evidence>
<evidence type="ECO:0000256" key="9">
    <source>
        <dbReference type="ARBA" id="ARBA00023012"/>
    </source>
</evidence>
<dbReference type="SMART" id="SM00388">
    <property type="entry name" value="HisKA"/>
    <property type="match status" value="1"/>
</dbReference>
<keyword evidence="4" id="KW-0597">Phosphoprotein</keyword>
<dbReference type="GO" id="GO:0016020">
    <property type="term" value="C:membrane"/>
    <property type="evidence" value="ECO:0007669"/>
    <property type="project" value="UniProtKB-SubCell"/>
</dbReference>